<dbReference type="Proteomes" id="UP000509510">
    <property type="component" value="Chromosome I"/>
</dbReference>
<dbReference type="AlphaFoldDB" id="A0A7H8QIQ4"/>
<dbReference type="Pfam" id="PF00172">
    <property type="entry name" value="Zn_clus"/>
    <property type="match status" value="1"/>
</dbReference>
<dbReference type="Pfam" id="PF04082">
    <property type="entry name" value="Fungal_trans"/>
    <property type="match status" value="1"/>
</dbReference>
<dbReference type="SMART" id="SM00066">
    <property type="entry name" value="GAL4"/>
    <property type="match status" value="1"/>
</dbReference>
<name>A0A7H8QIQ4_TALRU</name>
<keyword evidence="7" id="KW-0812">Transmembrane</keyword>
<keyword evidence="3" id="KW-0238">DNA-binding</keyword>
<dbReference type="Gene3D" id="4.10.240.10">
    <property type="entry name" value="Zn(2)-C6 fungal-type DNA-binding domain"/>
    <property type="match status" value="1"/>
</dbReference>
<feature type="region of interest" description="Disordered" evidence="6">
    <location>
        <begin position="151"/>
        <end position="191"/>
    </location>
</feature>
<dbReference type="PROSITE" id="PS00463">
    <property type="entry name" value="ZN2_CY6_FUNGAL_1"/>
    <property type="match status" value="1"/>
</dbReference>
<evidence type="ECO:0000256" key="4">
    <source>
        <dbReference type="ARBA" id="ARBA00023163"/>
    </source>
</evidence>
<dbReference type="EMBL" id="CP055898">
    <property type="protein sequence ID" value="QKX53847.1"/>
    <property type="molecule type" value="Genomic_DNA"/>
</dbReference>
<dbReference type="CDD" id="cd00067">
    <property type="entry name" value="GAL4"/>
    <property type="match status" value="1"/>
</dbReference>
<dbReference type="InterPro" id="IPR036864">
    <property type="entry name" value="Zn2-C6_fun-type_DNA-bd_sf"/>
</dbReference>
<gene>
    <name evidence="9" type="ORF">TRUGW13939_00927</name>
</gene>
<dbReference type="GO" id="GO:0008270">
    <property type="term" value="F:zinc ion binding"/>
    <property type="evidence" value="ECO:0007669"/>
    <property type="project" value="InterPro"/>
</dbReference>
<feature type="compositionally biased region" description="Low complexity" evidence="6">
    <location>
        <begin position="178"/>
        <end position="187"/>
    </location>
</feature>
<dbReference type="GO" id="GO:0000981">
    <property type="term" value="F:DNA-binding transcription factor activity, RNA polymerase II-specific"/>
    <property type="evidence" value="ECO:0007669"/>
    <property type="project" value="InterPro"/>
</dbReference>
<feature type="transmembrane region" description="Helical" evidence="7">
    <location>
        <begin position="246"/>
        <end position="264"/>
    </location>
</feature>
<evidence type="ECO:0000313" key="10">
    <source>
        <dbReference type="Proteomes" id="UP000509510"/>
    </source>
</evidence>
<dbReference type="PROSITE" id="PS50048">
    <property type="entry name" value="ZN2_CY6_FUNGAL_2"/>
    <property type="match status" value="1"/>
</dbReference>
<evidence type="ECO:0000256" key="5">
    <source>
        <dbReference type="ARBA" id="ARBA00023242"/>
    </source>
</evidence>
<evidence type="ECO:0000256" key="7">
    <source>
        <dbReference type="SAM" id="Phobius"/>
    </source>
</evidence>
<dbReference type="GeneID" id="55988440"/>
<evidence type="ECO:0000256" key="3">
    <source>
        <dbReference type="ARBA" id="ARBA00023125"/>
    </source>
</evidence>
<keyword evidence="7" id="KW-0472">Membrane</keyword>
<keyword evidence="5" id="KW-0539">Nucleus</keyword>
<dbReference type="InterPro" id="IPR007219">
    <property type="entry name" value="XnlR_reg_dom"/>
</dbReference>
<dbReference type="PANTHER" id="PTHR46910">
    <property type="entry name" value="TRANSCRIPTION FACTOR PDR1"/>
    <property type="match status" value="1"/>
</dbReference>
<evidence type="ECO:0000256" key="1">
    <source>
        <dbReference type="ARBA" id="ARBA00022723"/>
    </source>
</evidence>
<evidence type="ECO:0000259" key="8">
    <source>
        <dbReference type="PROSITE" id="PS50048"/>
    </source>
</evidence>
<dbReference type="InterPro" id="IPR001138">
    <property type="entry name" value="Zn2Cys6_DnaBD"/>
</dbReference>
<keyword evidence="4" id="KW-0804">Transcription</keyword>
<dbReference type="SUPFAM" id="SSF57701">
    <property type="entry name" value="Zn2/Cys6 DNA-binding domain"/>
    <property type="match status" value="1"/>
</dbReference>
<feature type="transmembrane region" description="Helical" evidence="7">
    <location>
        <begin position="476"/>
        <end position="496"/>
    </location>
</feature>
<protein>
    <recommendedName>
        <fullName evidence="8">Zn(2)-C6 fungal-type domain-containing protein</fullName>
    </recommendedName>
</protein>
<proteinExistence type="predicted"/>
<evidence type="ECO:0000313" key="9">
    <source>
        <dbReference type="EMBL" id="QKX53847.1"/>
    </source>
</evidence>
<evidence type="ECO:0000256" key="2">
    <source>
        <dbReference type="ARBA" id="ARBA00023015"/>
    </source>
</evidence>
<dbReference type="OrthoDB" id="103819at2759"/>
<keyword evidence="2" id="KW-0805">Transcription regulation</keyword>
<feature type="region of interest" description="Disordered" evidence="6">
    <location>
        <begin position="1"/>
        <end position="20"/>
    </location>
</feature>
<dbReference type="KEGG" id="trg:TRUGW13939_00927"/>
<sequence>MSTPGSASNSKLDSIRSKRPACENCKNRKTKCDRRTPCSSCVTAGLECQIAQRSLEKRQRVLISSRYDEAMENVERVLQGIRQDVNRLLDTNETRLQQSPMQSQASPAEKITSHLLEVSRTSEGYRGDSSFNAHVKRVRDTLKNAASDIGSISASSLGDDDPRGDSTTAMDSSGFEISGSPDSSPSSRVDLQYPELESRTLPPINSVLLLLRLIQDEKQDFFLNMPIINETEFAEFCQQVYFAIRHYSLTTWAIVNVGLFYLFVGLKKPHYDRICVTASDIDSFLRLLDANIEITMNSLRLCIIPSVEACQAMSFLTMFYMRAGRPAMAWRLNSAGSRMCIDLGFHHLPSKYKGREEFKKRLIFWHIYVVDKGLAFTLGRTPSIPHFDVSTERPSIPEDLPGDLPEGPAYLYAAFLEFSVISGDMYIKLFSAIAQREPQRIRIERAESFAKQLTEVNENIQNTLQDNVLTNNAFKIIAILLNIMTLCLVTIVYRIVPCEAPNSHPLQCSINCVNAARGALIAIVRASETFGQKSPGSWGMFLNTLFSYVPFTSFIVLAGNTVAVPSVEDLTILWSALSSIEPGSVTSQSGKKLYDTCKTFYRIAENTVSHHMEGRNSTTTIPGESHLTSSADVALEQQQTMHPSFQIPPGDISAAGLQQVMTPRAWDAVMNDFDADVDPVAMASFIEPYLFFDGDIS</sequence>
<keyword evidence="1" id="KW-0479">Metal-binding</keyword>
<feature type="domain" description="Zn(2)-C6 fungal-type" evidence="8">
    <location>
        <begin position="21"/>
        <end position="50"/>
    </location>
</feature>
<keyword evidence="7" id="KW-1133">Transmembrane helix</keyword>
<accession>A0A7H8QIQ4</accession>
<dbReference type="SMART" id="SM00906">
    <property type="entry name" value="Fungal_trans"/>
    <property type="match status" value="1"/>
</dbReference>
<reference evidence="10" key="1">
    <citation type="submission" date="2020-06" db="EMBL/GenBank/DDBJ databases">
        <title>A chromosome-scale genome assembly of Talaromyces rugulosus W13939.</title>
        <authorList>
            <person name="Wang B."/>
            <person name="Guo L."/>
            <person name="Ye K."/>
            <person name="Wang L."/>
        </authorList>
    </citation>
    <scope>NUCLEOTIDE SEQUENCE [LARGE SCALE GENOMIC DNA]</scope>
    <source>
        <strain evidence="10">W13939</strain>
    </source>
</reference>
<dbReference type="GO" id="GO:0003677">
    <property type="term" value="F:DNA binding"/>
    <property type="evidence" value="ECO:0007669"/>
    <property type="project" value="UniProtKB-KW"/>
</dbReference>
<dbReference type="RefSeq" id="XP_035340026.1">
    <property type="nucleotide sequence ID" value="XM_035484133.1"/>
</dbReference>
<dbReference type="InterPro" id="IPR050987">
    <property type="entry name" value="AtrR-like"/>
</dbReference>
<dbReference type="PANTHER" id="PTHR46910:SF5">
    <property type="entry name" value="ZN(II)2CYS6 TRANSCRIPTION FACTOR (EUROFUNG)"/>
    <property type="match status" value="1"/>
</dbReference>
<organism evidence="9 10">
    <name type="scientific">Talaromyces rugulosus</name>
    <name type="common">Penicillium rugulosum</name>
    <dbReference type="NCBI Taxonomy" id="121627"/>
    <lineage>
        <taxon>Eukaryota</taxon>
        <taxon>Fungi</taxon>
        <taxon>Dikarya</taxon>
        <taxon>Ascomycota</taxon>
        <taxon>Pezizomycotina</taxon>
        <taxon>Eurotiomycetes</taxon>
        <taxon>Eurotiomycetidae</taxon>
        <taxon>Eurotiales</taxon>
        <taxon>Trichocomaceae</taxon>
        <taxon>Talaromyces</taxon>
        <taxon>Talaromyces sect. Islandici</taxon>
    </lineage>
</organism>
<dbReference type="GO" id="GO:0006351">
    <property type="term" value="P:DNA-templated transcription"/>
    <property type="evidence" value="ECO:0007669"/>
    <property type="project" value="InterPro"/>
</dbReference>
<keyword evidence="10" id="KW-1185">Reference proteome</keyword>
<feature type="compositionally biased region" description="Polar residues" evidence="6">
    <location>
        <begin position="1"/>
        <end position="12"/>
    </location>
</feature>
<evidence type="ECO:0000256" key="6">
    <source>
        <dbReference type="SAM" id="MobiDB-lite"/>
    </source>
</evidence>
<dbReference type="CDD" id="cd12148">
    <property type="entry name" value="fungal_TF_MHR"/>
    <property type="match status" value="1"/>
</dbReference>